<comment type="caution">
    <text evidence="3">The sequence shown here is derived from an EMBL/GenBank/DDBJ whole genome shotgun (WGS) entry which is preliminary data.</text>
</comment>
<protein>
    <submittedName>
        <fullName evidence="3">CubicO group peptidase (Beta-lactamase class C family)</fullName>
    </submittedName>
</protein>
<keyword evidence="4" id="KW-1185">Reference proteome</keyword>
<dbReference type="Gene3D" id="3.40.710.10">
    <property type="entry name" value="DD-peptidase/beta-lactamase superfamily"/>
    <property type="match status" value="1"/>
</dbReference>
<reference evidence="3 4" key="1">
    <citation type="submission" date="2018-05" db="EMBL/GenBank/DDBJ databases">
        <title>Genomic Encyclopedia of Type Strains, Phase IV (KMG-IV): sequencing the most valuable type-strain genomes for metagenomic binning, comparative biology and taxonomic classification.</title>
        <authorList>
            <person name="Goeker M."/>
        </authorList>
    </citation>
    <scope>NUCLEOTIDE SEQUENCE [LARGE SCALE GENOMIC DNA]</scope>
    <source>
        <strain evidence="3 4">DSM 14263</strain>
    </source>
</reference>
<evidence type="ECO:0000259" key="2">
    <source>
        <dbReference type="Pfam" id="PF00144"/>
    </source>
</evidence>
<dbReference type="InterPro" id="IPR001466">
    <property type="entry name" value="Beta-lactam-related"/>
</dbReference>
<feature type="region of interest" description="Disordered" evidence="1">
    <location>
        <begin position="335"/>
        <end position="368"/>
    </location>
</feature>
<gene>
    <name evidence="3" type="ORF">C7456_11530</name>
</gene>
<evidence type="ECO:0000313" key="4">
    <source>
        <dbReference type="Proteomes" id="UP000245812"/>
    </source>
</evidence>
<feature type="domain" description="Beta-lactamase-related" evidence="2">
    <location>
        <begin position="3"/>
        <end position="318"/>
    </location>
</feature>
<dbReference type="Proteomes" id="UP000245812">
    <property type="component" value="Unassembled WGS sequence"/>
</dbReference>
<dbReference type="AlphaFoldDB" id="A0A316HPX9"/>
<dbReference type="InterPro" id="IPR050491">
    <property type="entry name" value="AmpC-like"/>
</dbReference>
<dbReference type="PANTHER" id="PTHR46825:SF9">
    <property type="entry name" value="BETA-LACTAMASE-RELATED DOMAIN-CONTAINING PROTEIN"/>
    <property type="match status" value="1"/>
</dbReference>
<feature type="compositionally biased region" description="Basic and acidic residues" evidence="1">
    <location>
        <begin position="336"/>
        <end position="352"/>
    </location>
</feature>
<sequence>MDRVFAAFSPHAPGCAVAVYRNGATEFEKGYGSANLETSTPIDPQTVFDLGSTSKQFTAAAIVLLAEDGKLSLDDDIRKYLPEMPDYGSPVTIRQMLHHTAGLRDYVTLLTFADIDYDDVSTPAQALAMLARQKQLNYRPGDSFLYSNSGYFLATQIVERVSGMSMREFARQRIFGPLAMKHSFYKDDHAEVVPHRASGYVPEEGGRYRISQPNWEETGDGGVQTNVVDLARWVANFTAPRIGGDAFVREMERTGALNDGQPLDYALGLMVSTHRGRKMVHHGGSWGGYRAEILRFPEVGLGVATLCNSANADASALAIATADLWLADAPAPTASAKEDARQAVSPIREDGAGKTSPARAGTYRNPDSGSLRRVEIKDGVWIEAFGGRYRLVPRPDGSFEMVGGPFEARYRFLARPEGGLELQQSAMERTIRFEELELHHPSKAELQSYVGGYRCDELGVVYRLQTNGSELYRIDSRGEREAFQPLRRNEFSYGNLTMRFDIDSSGRARHAILDIGRVRNLDCPRLR</sequence>
<dbReference type="InterPro" id="IPR012338">
    <property type="entry name" value="Beta-lactam/transpept-like"/>
</dbReference>
<dbReference type="PANTHER" id="PTHR46825">
    <property type="entry name" value="D-ALANYL-D-ALANINE-CARBOXYPEPTIDASE/ENDOPEPTIDASE AMPH"/>
    <property type="match status" value="1"/>
</dbReference>
<dbReference type="EMBL" id="QGHC01000015">
    <property type="protein sequence ID" value="PWK82733.1"/>
    <property type="molecule type" value="Genomic_DNA"/>
</dbReference>
<dbReference type="Pfam" id="PF00144">
    <property type="entry name" value="Beta-lactamase"/>
    <property type="match status" value="1"/>
</dbReference>
<organism evidence="3 4">
    <name type="scientific">Fulvimonas soli</name>
    <dbReference type="NCBI Taxonomy" id="155197"/>
    <lineage>
        <taxon>Bacteria</taxon>
        <taxon>Pseudomonadati</taxon>
        <taxon>Pseudomonadota</taxon>
        <taxon>Gammaproteobacteria</taxon>
        <taxon>Lysobacterales</taxon>
        <taxon>Rhodanobacteraceae</taxon>
        <taxon>Fulvimonas</taxon>
    </lineage>
</organism>
<proteinExistence type="predicted"/>
<evidence type="ECO:0000313" key="3">
    <source>
        <dbReference type="EMBL" id="PWK82733.1"/>
    </source>
</evidence>
<name>A0A316HPX9_9GAMM</name>
<accession>A0A316HPX9</accession>
<evidence type="ECO:0000256" key="1">
    <source>
        <dbReference type="SAM" id="MobiDB-lite"/>
    </source>
</evidence>
<dbReference type="SUPFAM" id="SSF56601">
    <property type="entry name" value="beta-lactamase/transpeptidase-like"/>
    <property type="match status" value="1"/>
</dbReference>